<evidence type="ECO:0000256" key="7">
    <source>
        <dbReference type="ARBA" id="ARBA00029853"/>
    </source>
</evidence>
<keyword evidence="5 8" id="KW-0663">Pyridoxal phosphate</keyword>
<sequence length="383" mass="41627">MSGFGTRAIHAGQEPDPHTGAVMPAISLSTTFIQKSPGVEGEFAYSRSGNPNRNALEACLASLEKADFGFAFSSGLAASDTILALLKPGDHLVAIDDVYGGTNRLIQRVVSVNGLEYSFADVSKEGELEKAITEKTKMVWVESPTNPTLKISDIKSICEVAHSKGCLVVVDNTFMSPYFQNPIELGADIVMHSVTKYINGHSDVVMGFAATSNKEVSEKLRFFQNARGPVPSPFDCYLVLRSLKTLHVRMPRHGENAMKVAQFLEGHDKVERVSYPGLESHPGHEVAKKQMKGFGGMITFWLKGGLEQSRQLLENLSVVTLAESLGGVESLIEHPALMTHQSVPPEMRKELGIDDSLIRLSVGIEDFDDIKADLSGALDKVVL</sequence>
<reference evidence="11" key="1">
    <citation type="submission" date="2021-01" db="EMBL/GenBank/DDBJ databases">
        <authorList>
            <person name="Corre E."/>
            <person name="Pelletier E."/>
            <person name="Niang G."/>
            <person name="Scheremetjew M."/>
            <person name="Finn R."/>
            <person name="Kale V."/>
            <person name="Holt S."/>
            <person name="Cochrane G."/>
            <person name="Meng A."/>
            <person name="Brown T."/>
            <person name="Cohen L."/>
        </authorList>
    </citation>
    <scope>NUCLEOTIDE SEQUENCE</scope>
    <source>
        <strain evidence="11">NIES-2562</strain>
    </source>
</reference>
<dbReference type="GO" id="GO:0019346">
    <property type="term" value="P:transsulfuration"/>
    <property type="evidence" value="ECO:0007669"/>
    <property type="project" value="InterPro"/>
</dbReference>
<dbReference type="GO" id="GO:0004123">
    <property type="term" value="F:cystathionine gamma-lyase activity"/>
    <property type="evidence" value="ECO:0007669"/>
    <property type="project" value="TreeGrafter"/>
</dbReference>
<dbReference type="Pfam" id="PF01053">
    <property type="entry name" value="Cys_Met_Meta_PP"/>
    <property type="match status" value="1"/>
</dbReference>
<dbReference type="PANTHER" id="PTHR11808">
    <property type="entry name" value="TRANS-SULFURATION ENZYME FAMILY MEMBER"/>
    <property type="match status" value="1"/>
</dbReference>
<keyword evidence="6" id="KW-0028">Amino-acid biosynthesis</keyword>
<protein>
    <recommendedName>
        <fullName evidence="4">cystathionine gamma-lyase</fullName>
        <ecNumber evidence="4">4.4.1.1</ecNumber>
    </recommendedName>
    <alternativeName>
        <fullName evidence="7">Gamma-cystathionase</fullName>
    </alternativeName>
</protein>
<dbReference type="CDD" id="cd00614">
    <property type="entry name" value="CGS_like"/>
    <property type="match status" value="1"/>
</dbReference>
<dbReference type="Gene3D" id="3.90.1150.10">
    <property type="entry name" value="Aspartate Aminotransferase, domain 1"/>
    <property type="match status" value="1"/>
</dbReference>
<evidence type="ECO:0000313" key="11">
    <source>
        <dbReference type="EMBL" id="CAE0268057.1"/>
    </source>
</evidence>
<name>A0A7S3GJ50_9EUKA</name>
<comment type="cofactor">
    <cofactor evidence="1 9">
        <name>pyridoxal 5'-phosphate</name>
        <dbReference type="ChEBI" id="CHEBI:597326"/>
    </cofactor>
</comment>
<dbReference type="EMBL" id="HBIB01046248">
    <property type="protein sequence ID" value="CAE0268057.1"/>
    <property type="molecule type" value="Transcribed_RNA"/>
</dbReference>
<comment type="pathway">
    <text evidence="2">Amino-acid biosynthesis; L-cysteine biosynthesis; L-cysteine from L-homocysteine and L-serine: step 2/2.</text>
</comment>
<dbReference type="InterPro" id="IPR015422">
    <property type="entry name" value="PyrdxlP-dep_Trfase_small"/>
</dbReference>
<dbReference type="InterPro" id="IPR015424">
    <property type="entry name" value="PyrdxlP-dep_Trfase"/>
</dbReference>
<evidence type="ECO:0000256" key="2">
    <source>
        <dbReference type="ARBA" id="ARBA00005038"/>
    </source>
</evidence>
<evidence type="ECO:0000256" key="8">
    <source>
        <dbReference type="PIRSR" id="PIRSR001434-2"/>
    </source>
</evidence>
<keyword evidence="6" id="KW-0198">Cysteine biosynthesis</keyword>
<dbReference type="GO" id="GO:0005737">
    <property type="term" value="C:cytoplasm"/>
    <property type="evidence" value="ECO:0007669"/>
    <property type="project" value="TreeGrafter"/>
</dbReference>
<accession>A0A7S3GJ50</accession>
<dbReference type="PIRSF" id="PIRSF001434">
    <property type="entry name" value="CGS"/>
    <property type="match status" value="1"/>
</dbReference>
<dbReference type="PANTHER" id="PTHR11808:SF15">
    <property type="entry name" value="CYSTATHIONINE GAMMA-LYASE"/>
    <property type="match status" value="1"/>
</dbReference>
<gene>
    <name evidence="11" type="ORF">PBIL07802_LOCUS30404</name>
</gene>
<evidence type="ECO:0000256" key="5">
    <source>
        <dbReference type="ARBA" id="ARBA00022898"/>
    </source>
</evidence>
<comment type="similarity">
    <text evidence="3 9">Belongs to the trans-sulfuration enzymes family.</text>
</comment>
<evidence type="ECO:0000256" key="6">
    <source>
        <dbReference type="ARBA" id="ARBA00023192"/>
    </source>
</evidence>
<evidence type="ECO:0000256" key="10">
    <source>
        <dbReference type="SAM" id="MobiDB-lite"/>
    </source>
</evidence>
<evidence type="ECO:0000256" key="9">
    <source>
        <dbReference type="RuleBase" id="RU362118"/>
    </source>
</evidence>
<organism evidence="11">
    <name type="scientific">Palpitomonas bilix</name>
    <dbReference type="NCBI Taxonomy" id="652834"/>
    <lineage>
        <taxon>Eukaryota</taxon>
        <taxon>Eukaryota incertae sedis</taxon>
    </lineage>
</organism>
<feature type="region of interest" description="Disordered" evidence="10">
    <location>
        <begin position="1"/>
        <end position="20"/>
    </location>
</feature>
<dbReference type="SUPFAM" id="SSF53383">
    <property type="entry name" value="PLP-dependent transferases"/>
    <property type="match status" value="1"/>
</dbReference>
<evidence type="ECO:0000256" key="1">
    <source>
        <dbReference type="ARBA" id="ARBA00001933"/>
    </source>
</evidence>
<proteinExistence type="inferred from homology"/>
<dbReference type="FunFam" id="3.90.1150.10:FF:000008">
    <property type="entry name" value="Cystathionine gamma-synthase"/>
    <property type="match status" value="1"/>
</dbReference>
<dbReference type="GO" id="GO:0019343">
    <property type="term" value="P:cysteine biosynthetic process via cystathionine"/>
    <property type="evidence" value="ECO:0007669"/>
    <property type="project" value="TreeGrafter"/>
</dbReference>
<dbReference type="FunFam" id="3.40.640.10:FF:000009">
    <property type="entry name" value="Cystathionine gamma-synthase homolog"/>
    <property type="match status" value="1"/>
</dbReference>
<evidence type="ECO:0000256" key="4">
    <source>
        <dbReference type="ARBA" id="ARBA00012085"/>
    </source>
</evidence>
<dbReference type="InterPro" id="IPR000277">
    <property type="entry name" value="Cys/Met-Metab_PyrdxlP-dep_enz"/>
</dbReference>
<dbReference type="AlphaFoldDB" id="A0A7S3GJ50"/>
<dbReference type="Gene3D" id="3.40.640.10">
    <property type="entry name" value="Type I PLP-dependent aspartate aminotransferase-like (Major domain)"/>
    <property type="match status" value="1"/>
</dbReference>
<dbReference type="NCBIfam" id="NF005871">
    <property type="entry name" value="PRK07811.1"/>
    <property type="match status" value="1"/>
</dbReference>
<evidence type="ECO:0000256" key="3">
    <source>
        <dbReference type="ARBA" id="ARBA00009077"/>
    </source>
</evidence>
<dbReference type="InterPro" id="IPR015421">
    <property type="entry name" value="PyrdxlP-dep_Trfase_major"/>
</dbReference>
<dbReference type="EC" id="4.4.1.1" evidence="4"/>
<dbReference type="GO" id="GO:0030170">
    <property type="term" value="F:pyridoxal phosphate binding"/>
    <property type="evidence" value="ECO:0007669"/>
    <property type="project" value="InterPro"/>
</dbReference>
<feature type="modified residue" description="N6-(pyridoxal phosphate)lysine" evidence="8">
    <location>
        <position position="196"/>
    </location>
</feature>